<accession>S9QAT2</accession>
<evidence type="ECO:0000313" key="1">
    <source>
        <dbReference type="EMBL" id="EPX58444.1"/>
    </source>
</evidence>
<dbReference type="EMBL" id="ANAH02000024">
    <property type="protein sequence ID" value="EPX58444.1"/>
    <property type="molecule type" value="Genomic_DNA"/>
</dbReference>
<dbReference type="eggNOG" id="ENOG5030V7M">
    <property type="taxonomic scope" value="Bacteria"/>
</dbReference>
<evidence type="ECO:0000313" key="2">
    <source>
        <dbReference type="Proteomes" id="UP000011682"/>
    </source>
</evidence>
<name>S9QAT2_CYSF2</name>
<proteinExistence type="predicted"/>
<comment type="caution">
    <text evidence="1">The sequence shown here is derived from an EMBL/GenBank/DDBJ whole genome shotgun (WGS) entry which is preliminary data.</text>
</comment>
<reference evidence="1" key="1">
    <citation type="submission" date="2013-05" db="EMBL/GenBank/DDBJ databases">
        <title>Genome assembly of Cystobacter fuscus DSM 2262.</title>
        <authorList>
            <person name="Sharma G."/>
            <person name="Khatri I."/>
            <person name="Kaur C."/>
            <person name="Mayilraj S."/>
            <person name="Subramanian S."/>
        </authorList>
    </citation>
    <scope>NUCLEOTIDE SEQUENCE [LARGE SCALE GENOMIC DNA]</scope>
    <source>
        <strain evidence="1">DSM 2262</strain>
    </source>
</reference>
<gene>
    <name evidence="1" type="ORF">D187_003916</name>
</gene>
<keyword evidence="2" id="KW-1185">Reference proteome</keyword>
<organism evidence="1 2">
    <name type="scientific">Cystobacter fuscus (strain ATCC 25194 / DSM 2262 / NBRC 100088 / M29)</name>
    <dbReference type="NCBI Taxonomy" id="1242864"/>
    <lineage>
        <taxon>Bacteria</taxon>
        <taxon>Pseudomonadati</taxon>
        <taxon>Myxococcota</taxon>
        <taxon>Myxococcia</taxon>
        <taxon>Myxococcales</taxon>
        <taxon>Cystobacterineae</taxon>
        <taxon>Archangiaceae</taxon>
        <taxon>Cystobacter</taxon>
    </lineage>
</organism>
<protein>
    <submittedName>
        <fullName evidence="1">Uncharacterized protein</fullName>
    </submittedName>
</protein>
<sequence length="501" mass="54788">MAIWTLVLTSACRSEPEPAPGEASLVRAFGQGTLAHRATPREGYAGLKLRASGERTYVLEITRRPDSTESRRFVAYGESEQVLWRLDEQPQERFTDFTVHPSGDVSLGVERTADARETYDLVRLSAEGTVRVRQPVPRAETLPASDLVGLPTAPFLMRSEPTAGLVDKWLPWLRLEARGEDVVLAFLTFVDVPDGDFGYQKLVSGVMAARWSGEHYGEEWTRVVDSEHALLQVSWEYDEFHWRDAATQPLLAVSPEGRVVVGRGLGAGRCGALARVFQEISSQECSRLKRGTPHRYVPFAYTAFSPTGAREGTRVLAPEEMEEFLVFDMALRGGELALGGTASVRPRDDENLPYYPPAPGEPALMVPYDGYVAVVDVATGALRSTRALDVSEGRGDHVAALRWTEEGLLAVGATGWDRWNSGMSVSRAAEPFLALIPEDGGQVLSRRLSTGSPDRHFHLLGVEVRGDTVLAVGLADAPMTHSGDGGRTDLMTFGGLRVDLR</sequence>
<dbReference type="Proteomes" id="UP000011682">
    <property type="component" value="Unassembled WGS sequence"/>
</dbReference>
<dbReference type="AlphaFoldDB" id="S9QAT2"/>